<dbReference type="KEGG" id="crw:CROST_005800"/>
<protein>
    <submittedName>
        <fullName evidence="1">Uncharacterized protein</fullName>
    </submittedName>
</protein>
<dbReference type="AlphaFoldDB" id="A0A1S8L915"/>
<name>A0A1S8L915_9CLOT</name>
<gene>
    <name evidence="1" type="ORF">CROST_005800</name>
</gene>
<sequence length="50" mass="5776">MLNILKTRIPKGAVEGTVLNLYDDGNIKINIDETRKRKIDIQKLMSNLFM</sequence>
<dbReference type="Pfam" id="PF11213">
    <property type="entry name" value="DUF3006"/>
    <property type="match status" value="1"/>
</dbReference>
<evidence type="ECO:0000313" key="1">
    <source>
        <dbReference type="EMBL" id="URZ09872.1"/>
    </source>
</evidence>
<organism evidence="1 2">
    <name type="scientific">Clostridium felsineum</name>
    <dbReference type="NCBI Taxonomy" id="36839"/>
    <lineage>
        <taxon>Bacteria</taxon>
        <taxon>Bacillati</taxon>
        <taxon>Bacillota</taxon>
        <taxon>Clostridia</taxon>
        <taxon>Eubacteriales</taxon>
        <taxon>Clostridiaceae</taxon>
        <taxon>Clostridium</taxon>
    </lineage>
</organism>
<dbReference type="RefSeq" id="WP_242950959.1">
    <property type="nucleotide sequence ID" value="NZ_CP096988.1"/>
</dbReference>
<evidence type="ECO:0000313" key="2">
    <source>
        <dbReference type="Proteomes" id="UP000190951"/>
    </source>
</evidence>
<dbReference type="STRING" id="84029.CROST_02040"/>
<keyword evidence="2" id="KW-1185">Reference proteome</keyword>
<accession>A0A1S8L915</accession>
<dbReference type="Proteomes" id="UP000190951">
    <property type="component" value="Chromosome"/>
</dbReference>
<dbReference type="InterPro" id="IPR021377">
    <property type="entry name" value="DUF3006"/>
</dbReference>
<reference evidence="1 2" key="1">
    <citation type="submission" date="2022-04" db="EMBL/GenBank/DDBJ databases">
        <title>Genome sequence of C. roseum typestrain.</title>
        <authorList>
            <person name="Poehlein A."/>
            <person name="Schoch T."/>
            <person name="Duerre P."/>
            <person name="Daniel R."/>
        </authorList>
    </citation>
    <scope>NUCLEOTIDE SEQUENCE [LARGE SCALE GENOMIC DNA]</scope>
    <source>
        <strain evidence="1 2">DSM 7320</strain>
    </source>
</reference>
<proteinExistence type="predicted"/>
<dbReference type="EMBL" id="CP096983">
    <property type="protein sequence ID" value="URZ09872.1"/>
    <property type="molecule type" value="Genomic_DNA"/>
</dbReference>